<protein>
    <submittedName>
        <fullName evidence="1">Uncharacterized protein</fullName>
    </submittedName>
</protein>
<dbReference type="RefSeq" id="WP_327775680.1">
    <property type="nucleotide sequence ID" value="NZ_JAYXUG010000030.1"/>
</dbReference>
<keyword evidence="2" id="KW-1185">Reference proteome</keyword>
<reference evidence="1 2" key="1">
    <citation type="submission" date="2024-01" db="EMBL/GenBank/DDBJ databases">
        <title>Active colonisers of the gastrointestinal tract of Atlantic salmon farmed in a warm water region.</title>
        <authorList>
            <person name="Bowman J.P."/>
        </authorList>
    </citation>
    <scope>NUCLEOTIDE SEQUENCE [LARGE SCALE GENOMIC DNA]</scope>
    <source>
        <strain evidence="1 2">S3MW1</strain>
    </source>
</reference>
<dbReference type="Proteomes" id="UP001306119">
    <property type="component" value="Unassembled WGS sequence"/>
</dbReference>
<comment type="caution">
    <text evidence="1">The sequence shown here is derived from an EMBL/GenBank/DDBJ whole genome shotgun (WGS) entry which is preliminary data.</text>
</comment>
<sequence>MPTHFSSIEKESYWLEWGRELKSNDAVVSNGESKSKSDALCVGDTAIGDFLLYSIKGNGEVESPETAEKIVHYVETFMNQCRRYGLDNKKSLALLHSLTSEAEYLSDGAGTLGFVIVKTIVAHMENGATINNGFIHLKRVRE</sequence>
<organism evidence="1 2">
    <name type="scientific">Photobacterium toruni</name>
    <dbReference type="NCBI Taxonomy" id="1935446"/>
    <lineage>
        <taxon>Bacteria</taxon>
        <taxon>Pseudomonadati</taxon>
        <taxon>Pseudomonadota</taxon>
        <taxon>Gammaproteobacteria</taxon>
        <taxon>Vibrionales</taxon>
        <taxon>Vibrionaceae</taxon>
        <taxon>Photobacterium</taxon>
    </lineage>
</organism>
<gene>
    <name evidence="1" type="ORF">VXS06_18955</name>
</gene>
<evidence type="ECO:0000313" key="2">
    <source>
        <dbReference type="Proteomes" id="UP001306119"/>
    </source>
</evidence>
<accession>A0ABU6LF31</accession>
<dbReference type="EMBL" id="JAYXUG010000030">
    <property type="protein sequence ID" value="MEC6833848.1"/>
    <property type="molecule type" value="Genomic_DNA"/>
</dbReference>
<evidence type="ECO:0000313" key="1">
    <source>
        <dbReference type="EMBL" id="MEC6833848.1"/>
    </source>
</evidence>
<proteinExistence type="predicted"/>
<name>A0ABU6LF31_9GAMM</name>